<protein>
    <recommendedName>
        <fullName evidence="1">PIN domain-containing protein</fullName>
    </recommendedName>
</protein>
<dbReference type="AlphaFoldDB" id="A0A2H0YMK4"/>
<dbReference type="InterPro" id="IPR029060">
    <property type="entry name" value="PIN-like_dom_sf"/>
</dbReference>
<dbReference type="Proteomes" id="UP000230088">
    <property type="component" value="Unassembled WGS sequence"/>
</dbReference>
<proteinExistence type="predicted"/>
<accession>A0A2H0YMK4</accession>
<sequence length="148" mass="16783">MTTSDYALLDSNVLVYAADNASPYYKSSKILRDKGIKGEILLCVCPQVLMEFFAVITDSKRVENPIASSEAIKEVEKYLAATYILKIYPHQNSFQKLTELIKKYKVKRQAVFDLQLVSTALANGINKIYTFNISDFSKFKEINVLVPK</sequence>
<dbReference type="EMBL" id="PEYD01000007">
    <property type="protein sequence ID" value="PIS39718.1"/>
    <property type="molecule type" value="Genomic_DNA"/>
</dbReference>
<dbReference type="InterPro" id="IPR002716">
    <property type="entry name" value="PIN_dom"/>
</dbReference>
<dbReference type="Gene3D" id="3.40.50.1010">
    <property type="entry name" value="5'-nuclease"/>
    <property type="match status" value="1"/>
</dbReference>
<dbReference type="Pfam" id="PF01850">
    <property type="entry name" value="PIN"/>
    <property type="match status" value="1"/>
</dbReference>
<gene>
    <name evidence="2" type="ORF">COT33_00530</name>
</gene>
<evidence type="ECO:0000313" key="3">
    <source>
        <dbReference type="Proteomes" id="UP000230088"/>
    </source>
</evidence>
<comment type="caution">
    <text evidence="2">The sequence shown here is derived from an EMBL/GenBank/DDBJ whole genome shotgun (WGS) entry which is preliminary data.</text>
</comment>
<evidence type="ECO:0000259" key="1">
    <source>
        <dbReference type="Pfam" id="PF01850"/>
    </source>
</evidence>
<feature type="domain" description="PIN" evidence="1">
    <location>
        <begin position="8"/>
        <end position="138"/>
    </location>
</feature>
<evidence type="ECO:0000313" key="2">
    <source>
        <dbReference type="EMBL" id="PIS39718.1"/>
    </source>
</evidence>
<reference evidence="3" key="1">
    <citation type="submission" date="2017-09" db="EMBL/GenBank/DDBJ databases">
        <title>Depth-based differentiation of microbial function through sediment-hosted aquifers and enrichment of novel symbionts in the deep terrestrial subsurface.</title>
        <authorList>
            <person name="Probst A.J."/>
            <person name="Ladd B."/>
            <person name="Jarett J.K."/>
            <person name="Geller-Mcgrath D.E."/>
            <person name="Sieber C.M.K."/>
            <person name="Emerson J.B."/>
            <person name="Anantharaman K."/>
            <person name="Thomas B.C."/>
            <person name="Malmstrom R."/>
            <person name="Stieglmeier M."/>
            <person name="Klingl A."/>
            <person name="Woyke T."/>
            <person name="Ryan C.M."/>
            <person name="Banfield J.F."/>
        </authorList>
    </citation>
    <scope>NUCLEOTIDE SEQUENCE [LARGE SCALE GENOMIC DNA]</scope>
</reference>
<organism evidence="2 3">
    <name type="scientific">Candidatus Nealsonbacteria bacterium CG08_land_8_20_14_0_20_38_20</name>
    <dbReference type="NCBI Taxonomy" id="1974705"/>
    <lineage>
        <taxon>Bacteria</taxon>
        <taxon>Candidatus Nealsoniibacteriota</taxon>
    </lineage>
</organism>
<dbReference type="SUPFAM" id="SSF88723">
    <property type="entry name" value="PIN domain-like"/>
    <property type="match status" value="1"/>
</dbReference>
<name>A0A2H0YMK4_9BACT</name>